<dbReference type="RefSeq" id="XP_040725453.1">
    <property type="nucleotide sequence ID" value="XM_040871201.1"/>
</dbReference>
<keyword evidence="3" id="KW-1185">Reference proteome</keyword>
<comment type="caution">
    <text evidence="2">The sequence shown here is derived from an EMBL/GenBank/DDBJ whole genome shotgun (WGS) entry which is preliminary data.</text>
</comment>
<gene>
    <name evidence="2" type="ORF">BCR37DRAFT_392788</name>
</gene>
<sequence>MGKASLVQARLRLQHFRCPAYTHEEAETSQMVADASADADSSSVCQDSTQTRVKLTYDDTRPAKRQRLEAPEDEDTEDTWQHADIHVRPRLTAHSSVNPHQIPSISNGSTILPLVQVDCHAPANSKEVPVNTYVPVSAGPVRITGSARLGPTYYRLGEILSIRRKPAQRILCFFANVTAVAIAHHTITFADIYTPGLPPFLTCPFFLVDEQHAAMTGTSRIVRVTAIQSGEQIQVKRVTEAQWDDIHFIAGLLFAQR</sequence>
<name>A0A1Y2FF91_PROLT</name>
<evidence type="ECO:0000313" key="2">
    <source>
        <dbReference type="EMBL" id="ORY82582.1"/>
    </source>
</evidence>
<dbReference type="EMBL" id="MCFI01000009">
    <property type="protein sequence ID" value="ORY82582.1"/>
    <property type="molecule type" value="Genomic_DNA"/>
</dbReference>
<dbReference type="GeneID" id="63787800"/>
<evidence type="ECO:0000256" key="1">
    <source>
        <dbReference type="SAM" id="MobiDB-lite"/>
    </source>
</evidence>
<protein>
    <submittedName>
        <fullName evidence="2">Uncharacterized protein</fullName>
    </submittedName>
</protein>
<feature type="compositionally biased region" description="Polar residues" evidence="1">
    <location>
        <begin position="44"/>
        <end position="53"/>
    </location>
</feature>
<organism evidence="2 3">
    <name type="scientific">Protomyces lactucae-debilis</name>
    <dbReference type="NCBI Taxonomy" id="2754530"/>
    <lineage>
        <taxon>Eukaryota</taxon>
        <taxon>Fungi</taxon>
        <taxon>Dikarya</taxon>
        <taxon>Ascomycota</taxon>
        <taxon>Taphrinomycotina</taxon>
        <taxon>Taphrinomycetes</taxon>
        <taxon>Taphrinales</taxon>
        <taxon>Protomycetaceae</taxon>
        <taxon>Protomyces</taxon>
    </lineage>
</organism>
<feature type="region of interest" description="Disordered" evidence="1">
    <location>
        <begin position="40"/>
        <end position="79"/>
    </location>
</feature>
<dbReference type="AlphaFoldDB" id="A0A1Y2FF91"/>
<proteinExistence type="predicted"/>
<accession>A0A1Y2FF91</accession>
<evidence type="ECO:0000313" key="3">
    <source>
        <dbReference type="Proteomes" id="UP000193685"/>
    </source>
</evidence>
<feature type="compositionally biased region" description="Basic and acidic residues" evidence="1">
    <location>
        <begin position="55"/>
        <end position="70"/>
    </location>
</feature>
<reference evidence="2 3" key="1">
    <citation type="submission" date="2016-07" db="EMBL/GenBank/DDBJ databases">
        <title>Pervasive Adenine N6-methylation of Active Genes in Fungi.</title>
        <authorList>
            <consortium name="DOE Joint Genome Institute"/>
            <person name="Mondo S.J."/>
            <person name="Dannebaum R.O."/>
            <person name="Kuo R.C."/>
            <person name="Labutti K."/>
            <person name="Haridas S."/>
            <person name="Kuo A."/>
            <person name="Salamov A."/>
            <person name="Ahrendt S.R."/>
            <person name="Lipzen A."/>
            <person name="Sullivan W."/>
            <person name="Andreopoulos W.B."/>
            <person name="Clum A."/>
            <person name="Lindquist E."/>
            <person name="Daum C."/>
            <person name="Ramamoorthy G.K."/>
            <person name="Gryganskyi A."/>
            <person name="Culley D."/>
            <person name="Magnuson J.K."/>
            <person name="James T.Y."/>
            <person name="O'Malley M.A."/>
            <person name="Stajich J.E."/>
            <person name="Spatafora J.W."/>
            <person name="Visel A."/>
            <person name="Grigoriev I.V."/>
        </authorList>
    </citation>
    <scope>NUCLEOTIDE SEQUENCE [LARGE SCALE GENOMIC DNA]</scope>
    <source>
        <strain evidence="2 3">12-1054</strain>
    </source>
</reference>
<dbReference type="Proteomes" id="UP000193685">
    <property type="component" value="Unassembled WGS sequence"/>
</dbReference>